<feature type="repeat" description="ANK" evidence="3">
    <location>
        <begin position="246"/>
        <end position="278"/>
    </location>
</feature>
<sequence>MHSSGGRPMNGTDTAQRDKVSSSAQQQAKQRPHHPNGDTGGDDAAAKQSSMLLSHNNHRWGGVDLMADLDPNSIMSDAFPSPGPQHNHGDFHFMNTPECELISTMNLHDIESLITTTGDDTPNTASCLDFEKILASYQNRHQDQNQDSPPNSLRKSKTWHAGSSSSDTPPPAPESAPEFAHALGGPGAADADGDGKEPADGSLAAPAFRGYNAVHLAAHHGRQSMVRLLLQTHPDGRVLANAVNDDGQTSLHVAAARGHVDVVRELLSLGAEPGLQDHRGQIPLHIAVSACSPATVQVLLDQDVDRRLAHTVDAGGHTPLHRAVFEGTEEIVRVLLNRGADPGATIR</sequence>
<dbReference type="PANTHER" id="PTHR24198:SF165">
    <property type="entry name" value="ANKYRIN REPEAT-CONTAINING PROTEIN-RELATED"/>
    <property type="match status" value="1"/>
</dbReference>
<protein>
    <recommendedName>
        <fullName evidence="7">Ankyrin repeat-containing protein</fullName>
    </recommendedName>
</protein>
<dbReference type="SMART" id="SM00248">
    <property type="entry name" value="ANK"/>
    <property type="match status" value="4"/>
</dbReference>
<dbReference type="Gene3D" id="1.25.40.20">
    <property type="entry name" value="Ankyrin repeat-containing domain"/>
    <property type="match status" value="1"/>
</dbReference>
<keyword evidence="2 3" id="KW-0040">ANK repeat</keyword>
<evidence type="ECO:0000256" key="3">
    <source>
        <dbReference type="PROSITE-ProRule" id="PRU00023"/>
    </source>
</evidence>
<evidence type="ECO:0000256" key="1">
    <source>
        <dbReference type="ARBA" id="ARBA00022737"/>
    </source>
</evidence>
<evidence type="ECO:0000313" key="6">
    <source>
        <dbReference type="Proteomes" id="UP001392437"/>
    </source>
</evidence>
<accession>A0AAW0QJ57</accession>
<dbReference type="PRINTS" id="PR01415">
    <property type="entry name" value="ANKYRIN"/>
</dbReference>
<dbReference type="EMBL" id="JAQQWP010000008">
    <property type="protein sequence ID" value="KAK8105206.1"/>
    <property type="molecule type" value="Genomic_DNA"/>
</dbReference>
<dbReference type="PROSITE" id="PS50088">
    <property type="entry name" value="ANK_REPEAT"/>
    <property type="match status" value="3"/>
</dbReference>
<feature type="region of interest" description="Disordered" evidence="4">
    <location>
        <begin position="1"/>
        <end position="45"/>
    </location>
</feature>
<evidence type="ECO:0008006" key="7">
    <source>
        <dbReference type="Google" id="ProtNLM"/>
    </source>
</evidence>
<dbReference type="SUPFAM" id="SSF48403">
    <property type="entry name" value="Ankyrin repeat"/>
    <property type="match status" value="1"/>
</dbReference>
<dbReference type="Proteomes" id="UP001392437">
    <property type="component" value="Unassembled WGS sequence"/>
</dbReference>
<dbReference type="PROSITE" id="PS50297">
    <property type="entry name" value="ANK_REP_REGION"/>
    <property type="match status" value="3"/>
</dbReference>
<name>A0AAW0QJ57_9PEZI</name>
<proteinExistence type="predicted"/>
<reference evidence="5 6" key="1">
    <citation type="submission" date="2023-01" db="EMBL/GenBank/DDBJ databases">
        <title>Analysis of 21 Apiospora genomes using comparative genomics revels a genus with tremendous synthesis potential of carbohydrate active enzymes and secondary metabolites.</title>
        <authorList>
            <person name="Sorensen T."/>
        </authorList>
    </citation>
    <scope>NUCLEOTIDE SEQUENCE [LARGE SCALE GENOMIC DNA]</scope>
    <source>
        <strain evidence="5 6">CBS 117206</strain>
    </source>
</reference>
<comment type="caution">
    <text evidence="5">The sequence shown here is derived from an EMBL/GenBank/DDBJ whole genome shotgun (WGS) entry which is preliminary data.</text>
</comment>
<gene>
    <name evidence="5" type="ORF">PG999_008565</name>
</gene>
<evidence type="ECO:0000313" key="5">
    <source>
        <dbReference type="EMBL" id="KAK8105206.1"/>
    </source>
</evidence>
<feature type="region of interest" description="Disordered" evidence="4">
    <location>
        <begin position="140"/>
        <end position="203"/>
    </location>
</feature>
<dbReference type="Pfam" id="PF13637">
    <property type="entry name" value="Ank_4"/>
    <property type="match status" value="1"/>
</dbReference>
<dbReference type="InterPro" id="IPR002110">
    <property type="entry name" value="Ankyrin_rpt"/>
</dbReference>
<dbReference type="AlphaFoldDB" id="A0AAW0QJ57"/>
<dbReference type="InterPro" id="IPR036770">
    <property type="entry name" value="Ankyrin_rpt-contain_sf"/>
</dbReference>
<dbReference type="Pfam" id="PF12796">
    <property type="entry name" value="Ank_2"/>
    <property type="match status" value="1"/>
</dbReference>
<keyword evidence="1" id="KW-0677">Repeat</keyword>
<organism evidence="5 6">
    <name type="scientific">Apiospora kogelbergensis</name>
    <dbReference type="NCBI Taxonomy" id="1337665"/>
    <lineage>
        <taxon>Eukaryota</taxon>
        <taxon>Fungi</taxon>
        <taxon>Dikarya</taxon>
        <taxon>Ascomycota</taxon>
        <taxon>Pezizomycotina</taxon>
        <taxon>Sordariomycetes</taxon>
        <taxon>Xylariomycetidae</taxon>
        <taxon>Amphisphaeriales</taxon>
        <taxon>Apiosporaceae</taxon>
        <taxon>Apiospora</taxon>
    </lineage>
</organism>
<evidence type="ECO:0000256" key="2">
    <source>
        <dbReference type="ARBA" id="ARBA00023043"/>
    </source>
</evidence>
<evidence type="ECO:0000256" key="4">
    <source>
        <dbReference type="SAM" id="MobiDB-lite"/>
    </source>
</evidence>
<feature type="repeat" description="ANK" evidence="3">
    <location>
        <begin position="315"/>
        <end position="347"/>
    </location>
</feature>
<feature type="repeat" description="ANK" evidence="3">
    <location>
        <begin position="209"/>
        <end position="241"/>
    </location>
</feature>
<dbReference type="PANTHER" id="PTHR24198">
    <property type="entry name" value="ANKYRIN REPEAT AND PROTEIN KINASE DOMAIN-CONTAINING PROTEIN"/>
    <property type="match status" value="1"/>
</dbReference>
<keyword evidence="6" id="KW-1185">Reference proteome</keyword>